<evidence type="ECO:0000313" key="1">
    <source>
        <dbReference type="EMBL" id="PLX61559.1"/>
    </source>
</evidence>
<sequence>MGISAKKARFVNQAIIDKVTKHYMESGDFNGYPVYALKKQFHVNDETAKELLRDLIQARHIDVVFGNIHPNPHIKAFSDTTAEKQIEFLEELEFGEHFCLYPSRETLAKAKLSENLSDTPYTEQLALGGGQLDFRVFDLSVLEYYRNDPRYYYQTDFINGQISVTDEYLESALMAEHDQVLLQTFGFAHDEDLNRGVAVFLRYLSDLSPEHQKIWKSKELSGDYQLHPDYLRNSMGHWGTKMSIFEAFNEEMLVINEMAALIGKPSLFKNTYQHDYPRNFGFLLRPTLSEFNAFVLLLDQLMSDNLNQKFFTPELALEEDHPREDGKVEVIRKGTIALLDEWVNHYFRPQESEPLERMLASFRKVRKLRQKPAHSVREDEFDQKYFHEQRSLIIDAYGAVRTLRLVLANHPRVRGNPPEINEFLYEGKIWTV</sequence>
<dbReference type="AlphaFoldDB" id="A0A2N6CWB8"/>
<comment type="caution">
    <text evidence="1">The sequence shown here is derived from an EMBL/GenBank/DDBJ whole genome shotgun (WGS) entry which is preliminary data.</text>
</comment>
<organism evidence="1 2">
    <name type="scientific">Sedimenticola selenatireducens</name>
    <dbReference type="NCBI Taxonomy" id="191960"/>
    <lineage>
        <taxon>Bacteria</taxon>
        <taxon>Pseudomonadati</taxon>
        <taxon>Pseudomonadota</taxon>
        <taxon>Gammaproteobacteria</taxon>
        <taxon>Chromatiales</taxon>
        <taxon>Sedimenticolaceae</taxon>
        <taxon>Sedimenticola</taxon>
    </lineage>
</organism>
<protein>
    <submittedName>
        <fullName evidence="1">AAA family ATPase</fullName>
    </submittedName>
</protein>
<gene>
    <name evidence="1" type="ORF">C0630_10350</name>
</gene>
<accession>A0A2N6CWB8</accession>
<evidence type="ECO:0000313" key="2">
    <source>
        <dbReference type="Proteomes" id="UP000235015"/>
    </source>
</evidence>
<dbReference type="Proteomes" id="UP000235015">
    <property type="component" value="Unassembled WGS sequence"/>
</dbReference>
<name>A0A2N6CWB8_9GAMM</name>
<reference evidence="1 2" key="1">
    <citation type="submission" date="2017-11" db="EMBL/GenBank/DDBJ databases">
        <title>Genome-resolved metagenomics identifies genetic mobility, metabolic interactions, and unexpected diversity in perchlorate-reducing communities.</title>
        <authorList>
            <person name="Barnum T.P."/>
            <person name="Figueroa I.A."/>
            <person name="Carlstrom C.I."/>
            <person name="Lucas L.N."/>
            <person name="Engelbrektson A.L."/>
            <person name="Coates J.D."/>
        </authorList>
    </citation>
    <scope>NUCLEOTIDE SEQUENCE [LARGE SCALE GENOMIC DNA]</scope>
    <source>
        <strain evidence="1">BM301</strain>
    </source>
</reference>
<proteinExistence type="predicted"/>
<dbReference type="EMBL" id="PKUN01000014">
    <property type="protein sequence ID" value="PLX61559.1"/>
    <property type="molecule type" value="Genomic_DNA"/>
</dbReference>